<keyword evidence="3" id="KW-1185">Reference proteome</keyword>
<feature type="chain" id="PRO_5039650174" evidence="1">
    <location>
        <begin position="19"/>
        <end position="210"/>
    </location>
</feature>
<dbReference type="Proteomes" id="UP000198847">
    <property type="component" value="Unassembled WGS sequence"/>
</dbReference>
<gene>
    <name evidence="2" type="ORF">SAMN04490178_11931</name>
</gene>
<organism evidence="2 3">
    <name type="scientific">Propionispora vibrioides</name>
    <dbReference type="NCBI Taxonomy" id="112903"/>
    <lineage>
        <taxon>Bacteria</taxon>
        <taxon>Bacillati</taxon>
        <taxon>Bacillota</taxon>
        <taxon>Negativicutes</taxon>
        <taxon>Selenomonadales</taxon>
        <taxon>Sporomusaceae</taxon>
        <taxon>Propionispora</taxon>
    </lineage>
</organism>
<dbReference type="RefSeq" id="WP_091748931.1">
    <property type="nucleotide sequence ID" value="NZ_FODY01000019.1"/>
</dbReference>
<accession>A0A1H8X028</accession>
<name>A0A1H8X028_9FIRM</name>
<sequence length="210" mass="22890">MKKKVVMGATLLISLALAGVVSANPASLPDLDQIRPDKVSVINADLEKTVVRPGYIKVIDHNSTSYSKRELSGHTVESWIKNGVAYTAVDGVTTKESAINADLERVVARPGYIKVIDHNPTSYSKRELSGHTVESWIKNGVAYTAVDGVTTKESAINADLERVVARPGYIKVIDHNPTSYSKRELSGHTVESWIKDGVAYTVLDRSTVKE</sequence>
<evidence type="ECO:0000256" key="1">
    <source>
        <dbReference type="SAM" id="SignalP"/>
    </source>
</evidence>
<protein>
    <submittedName>
        <fullName evidence="2">Uncharacterized protein</fullName>
    </submittedName>
</protein>
<evidence type="ECO:0000313" key="2">
    <source>
        <dbReference type="EMBL" id="SEP33216.1"/>
    </source>
</evidence>
<dbReference type="AlphaFoldDB" id="A0A1H8X028"/>
<keyword evidence="1" id="KW-0732">Signal</keyword>
<dbReference type="OrthoDB" id="1680589at2"/>
<proteinExistence type="predicted"/>
<feature type="signal peptide" evidence="1">
    <location>
        <begin position="1"/>
        <end position="18"/>
    </location>
</feature>
<dbReference type="EMBL" id="FODY01000019">
    <property type="protein sequence ID" value="SEP33216.1"/>
    <property type="molecule type" value="Genomic_DNA"/>
</dbReference>
<reference evidence="2 3" key="1">
    <citation type="submission" date="2016-10" db="EMBL/GenBank/DDBJ databases">
        <authorList>
            <person name="de Groot N.N."/>
        </authorList>
    </citation>
    <scope>NUCLEOTIDE SEQUENCE [LARGE SCALE GENOMIC DNA]</scope>
    <source>
        <strain evidence="2 3">DSM 13305</strain>
    </source>
</reference>
<evidence type="ECO:0000313" key="3">
    <source>
        <dbReference type="Proteomes" id="UP000198847"/>
    </source>
</evidence>